<proteinExistence type="predicted"/>
<dbReference type="HOGENOM" id="CLU_063529_1_1_0"/>
<keyword evidence="3" id="KW-0489">Methyltransferase</keyword>
<dbReference type="InterPro" id="IPR053173">
    <property type="entry name" value="SAM-binding_MTase"/>
</dbReference>
<reference evidence="3 4" key="1">
    <citation type="journal article" date="2009" name="Stand. Genomic Sci.">
        <title>Complete genome sequence of Pirellula staleyi type strain (ATCC 27377).</title>
        <authorList>
            <person name="Clum A."/>
            <person name="Tindall B.J."/>
            <person name="Sikorski J."/>
            <person name="Ivanova N."/>
            <person name="Mavrommatis K."/>
            <person name="Lucas S."/>
            <person name="Glavina del Rio T."/>
            <person name="Nolan M."/>
            <person name="Chen F."/>
            <person name="Tice H."/>
            <person name="Pitluck S."/>
            <person name="Cheng J.F."/>
            <person name="Chertkov O."/>
            <person name="Brettin T."/>
            <person name="Han C."/>
            <person name="Detter J.C."/>
            <person name="Kuske C."/>
            <person name="Bruce D."/>
            <person name="Goodwin L."/>
            <person name="Ovchinikova G."/>
            <person name="Pati A."/>
            <person name="Mikhailova N."/>
            <person name="Chen A."/>
            <person name="Palaniappan K."/>
            <person name="Land M."/>
            <person name="Hauser L."/>
            <person name="Chang Y.J."/>
            <person name="Jeffries C.D."/>
            <person name="Chain P."/>
            <person name="Rohde M."/>
            <person name="Goker M."/>
            <person name="Bristow J."/>
            <person name="Eisen J.A."/>
            <person name="Markowitz V."/>
            <person name="Hugenholtz P."/>
            <person name="Kyrpides N.C."/>
            <person name="Klenk H.P."/>
            <person name="Lapidus A."/>
        </authorList>
    </citation>
    <scope>NUCLEOTIDE SEQUENCE [LARGE SCALE GENOMIC DNA]</scope>
    <source>
        <strain evidence="4">ATCC 27377 / DSM 6068 / ICPB 4128</strain>
    </source>
</reference>
<dbReference type="CDD" id="cd02440">
    <property type="entry name" value="AdoMet_MTases"/>
    <property type="match status" value="1"/>
</dbReference>
<keyword evidence="4" id="KW-1185">Reference proteome</keyword>
<name>D2QWT2_PIRSD</name>
<sequence length="361" mass="39736">MATMESLSHTQETTEEFGERLLGVINASGLSMMLSIGHRTGLWDAMSQMDPATSTEIAARTGLQERYVREWLGAMVTGKVVDYDAATQQYWLPAHRAALLTRAGAPSNMAATMQWISVLGSVEDEVVERFQQGGGVHYCRFKRFHEVMAEESNQSTVGGLFEHILPLVDGLQARLEEGIEVLDVGCGRGRAMIALAERFPHSQFTGYDFSEEAIEAATREAAAKNLANIRFAVRDAAKIDDHRQYDLITAFDAIHDQARPDLVLANIARALLDGGVFLMQDITASSYVEKNIDHPLGPFLYTISTMHCMTVSLASGGMGLGTAWGEELACKMLKNAGFSLPEVKRLPHDIMNSYYIVRLAE</sequence>
<dbReference type="KEGG" id="psl:Psta_1359"/>
<feature type="domain" description="Polyketide synthase-like methyltransferase" evidence="2">
    <location>
        <begin position="144"/>
        <end position="356"/>
    </location>
</feature>
<dbReference type="EMBL" id="CP001848">
    <property type="protein sequence ID" value="ADB16036.1"/>
    <property type="molecule type" value="Genomic_DNA"/>
</dbReference>
<evidence type="ECO:0000259" key="2">
    <source>
        <dbReference type="SMART" id="SM00828"/>
    </source>
</evidence>
<dbReference type="InterPro" id="IPR036390">
    <property type="entry name" value="WH_DNA-bd_sf"/>
</dbReference>
<dbReference type="GO" id="GO:0008168">
    <property type="term" value="F:methyltransferase activity"/>
    <property type="evidence" value="ECO:0007669"/>
    <property type="project" value="UniProtKB-KW"/>
</dbReference>
<dbReference type="InterPro" id="IPR029063">
    <property type="entry name" value="SAM-dependent_MTases_sf"/>
</dbReference>
<dbReference type="InterPro" id="IPR048711">
    <property type="entry name" value="WHD_Rv2258c"/>
</dbReference>
<dbReference type="GO" id="GO:0032259">
    <property type="term" value="P:methylation"/>
    <property type="evidence" value="ECO:0007669"/>
    <property type="project" value="UniProtKB-KW"/>
</dbReference>
<dbReference type="eggNOG" id="COG2230">
    <property type="taxonomic scope" value="Bacteria"/>
</dbReference>
<dbReference type="OrthoDB" id="9801363at2"/>
<dbReference type="InterPro" id="IPR025714">
    <property type="entry name" value="Methyltranfer_dom"/>
</dbReference>
<dbReference type="InterPro" id="IPR020803">
    <property type="entry name" value="MeTfrase_dom"/>
</dbReference>
<accession>D2QWT2</accession>
<dbReference type="Proteomes" id="UP000001887">
    <property type="component" value="Chromosome"/>
</dbReference>
<gene>
    <name evidence="3" type="ordered locus">Psta_1359</name>
</gene>
<dbReference type="SUPFAM" id="SSF53335">
    <property type="entry name" value="S-adenosyl-L-methionine-dependent methyltransferases"/>
    <property type="match status" value="1"/>
</dbReference>
<keyword evidence="1 3" id="KW-0808">Transferase</keyword>
<organism evidence="3 4">
    <name type="scientific">Pirellula staleyi (strain ATCC 27377 / DSM 6068 / ICPB 4128)</name>
    <name type="common">Pirella staleyi</name>
    <dbReference type="NCBI Taxonomy" id="530564"/>
    <lineage>
        <taxon>Bacteria</taxon>
        <taxon>Pseudomonadati</taxon>
        <taxon>Planctomycetota</taxon>
        <taxon>Planctomycetia</taxon>
        <taxon>Pirellulales</taxon>
        <taxon>Pirellulaceae</taxon>
        <taxon>Pirellula</taxon>
    </lineage>
</organism>
<evidence type="ECO:0000313" key="4">
    <source>
        <dbReference type="Proteomes" id="UP000001887"/>
    </source>
</evidence>
<dbReference type="Gene3D" id="1.10.10.10">
    <property type="entry name" value="Winged helix-like DNA-binding domain superfamily/Winged helix DNA-binding domain"/>
    <property type="match status" value="1"/>
</dbReference>
<dbReference type="STRING" id="530564.Psta_1359"/>
<dbReference type="AlphaFoldDB" id="D2QWT2"/>
<dbReference type="InterPro" id="IPR036388">
    <property type="entry name" value="WH-like_DNA-bd_sf"/>
</dbReference>
<dbReference type="Pfam" id="PF21320">
    <property type="entry name" value="WHD_Rv2258c"/>
    <property type="match status" value="1"/>
</dbReference>
<evidence type="ECO:0000256" key="1">
    <source>
        <dbReference type="ARBA" id="ARBA00022679"/>
    </source>
</evidence>
<dbReference type="SUPFAM" id="SSF46785">
    <property type="entry name" value="Winged helix' DNA-binding domain"/>
    <property type="match status" value="1"/>
</dbReference>
<protein>
    <submittedName>
        <fullName evidence="3">Methyltransferase type 11</fullName>
    </submittedName>
</protein>
<dbReference type="Pfam" id="PF13847">
    <property type="entry name" value="Methyltransf_31"/>
    <property type="match status" value="1"/>
</dbReference>
<dbReference type="Gene3D" id="3.40.50.150">
    <property type="entry name" value="Vaccinia Virus protein VP39"/>
    <property type="match status" value="1"/>
</dbReference>
<dbReference type="SMART" id="SM00828">
    <property type="entry name" value="PKS_MT"/>
    <property type="match status" value="1"/>
</dbReference>
<dbReference type="PANTHER" id="PTHR45128">
    <property type="entry name" value="METHYLTRANSFERASE TYPE 11"/>
    <property type="match status" value="1"/>
</dbReference>
<evidence type="ECO:0000313" key="3">
    <source>
        <dbReference type="EMBL" id="ADB16036.1"/>
    </source>
</evidence>
<dbReference type="PANTHER" id="PTHR45128:SF1">
    <property type="entry name" value="S-ADENOSYLMETHIONINE-DEPENDENT METHYLTRANSFERASE RV2258C"/>
    <property type="match status" value="1"/>
</dbReference>